<evidence type="ECO:0000259" key="4">
    <source>
        <dbReference type="PROSITE" id="PS00662"/>
    </source>
</evidence>
<protein>
    <submittedName>
        <fullName evidence="5">Competence protein ComGA</fullName>
    </submittedName>
</protein>
<accession>A0A1H9L359</accession>
<evidence type="ECO:0000313" key="6">
    <source>
        <dbReference type="Proteomes" id="UP000198556"/>
    </source>
</evidence>
<proteinExistence type="inferred from homology"/>
<dbReference type="InterPro" id="IPR047667">
    <property type="entry name" value="ATPase_ComGA"/>
</dbReference>
<dbReference type="GO" id="GO:0005524">
    <property type="term" value="F:ATP binding"/>
    <property type="evidence" value="ECO:0007669"/>
    <property type="project" value="UniProtKB-KW"/>
</dbReference>
<feature type="domain" description="Bacterial type II secretion system protein E" evidence="4">
    <location>
        <begin position="206"/>
        <end position="220"/>
    </location>
</feature>
<evidence type="ECO:0000256" key="2">
    <source>
        <dbReference type="ARBA" id="ARBA00022741"/>
    </source>
</evidence>
<reference evidence="5 6" key="1">
    <citation type="submission" date="2016-10" db="EMBL/GenBank/DDBJ databases">
        <authorList>
            <person name="de Groot N.N."/>
        </authorList>
    </citation>
    <scope>NUCLEOTIDE SEQUENCE [LARGE SCALE GENOMIC DNA]</scope>
    <source>
        <strain evidence="5 6">DSM 15827</strain>
    </source>
</reference>
<dbReference type="Gene3D" id="3.40.50.300">
    <property type="entry name" value="P-loop containing nucleotide triphosphate hydrolases"/>
    <property type="match status" value="1"/>
</dbReference>
<dbReference type="GO" id="GO:0005886">
    <property type="term" value="C:plasma membrane"/>
    <property type="evidence" value="ECO:0007669"/>
    <property type="project" value="TreeGrafter"/>
</dbReference>
<dbReference type="NCBIfam" id="NF041000">
    <property type="entry name" value="ATPase_ComGA"/>
    <property type="match status" value="1"/>
</dbReference>
<dbReference type="Pfam" id="PF00437">
    <property type="entry name" value="T2SSE"/>
    <property type="match status" value="1"/>
</dbReference>
<dbReference type="Proteomes" id="UP000198556">
    <property type="component" value="Unassembled WGS sequence"/>
</dbReference>
<dbReference type="CDD" id="cd01129">
    <property type="entry name" value="PulE-GspE-like"/>
    <property type="match status" value="1"/>
</dbReference>
<dbReference type="PANTHER" id="PTHR30258:SF2">
    <property type="entry name" value="COMG OPERON PROTEIN 1"/>
    <property type="match status" value="1"/>
</dbReference>
<evidence type="ECO:0000313" key="5">
    <source>
        <dbReference type="EMBL" id="SER05790.1"/>
    </source>
</evidence>
<dbReference type="AlphaFoldDB" id="A0A1H9L359"/>
<dbReference type="PANTHER" id="PTHR30258">
    <property type="entry name" value="TYPE II SECRETION SYSTEM PROTEIN GSPE-RELATED"/>
    <property type="match status" value="1"/>
</dbReference>
<dbReference type="PROSITE" id="PS00662">
    <property type="entry name" value="T2SP_E"/>
    <property type="match status" value="1"/>
</dbReference>
<dbReference type="OrthoDB" id="9808272at2"/>
<keyword evidence="6" id="KW-1185">Reference proteome</keyword>
<organism evidence="5 6">
    <name type="scientific">Granulicatella balaenopterae</name>
    <dbReference type="NCBI Taxonomy" id="137733"/>
    <lineage>
        <taxon>Bacteria</taxon>
        <taxon>Bacillati</taxon>
        <taxon>Bacillota</taxon>
        <taxon>Bacilli</taxon>
        <taxon>Lactobacillales</taxon>
        <taxon>Carnobacteriaceae</taxon>
        <taxon>Granulicatella</taxon>
    </lineage>
</organism>
<comment type="similarity">
    <text evidence="1">Belongs to the GSP E family.</text>
</comment>
<dbReference type="InterPro" id="IPR001482">
    <property type="entry name" value="T2SS/T4SS_dom"/>
</dbReference>
<dbReference type="SUPFAM" id="SSF52540">
    <property type="entry name" value="P-loop containing nucleoside triphosphate hydrolases"/>
    <property type="match status" value="1"/>
</dbReference>
<dbReference type="Gene3D" id="3.30.450.90">
    <property type="match status" value="1"/>
</dbReference>
<evidence type="ECO:0000256" key="3">
    <source>
        <dbReference type="ARBA" id="ARBA00022840"/>
    </source>
</evidence>
<dbReference type="EMBL" id="FOGF01000017">
    <property type="protein sequence ID" value="SER05790.1"/>
    <property type="molecule type" value="Genomic_DNA"/>
</dbReference>
<dbReference type="STRING" id="137733.SAMN05421767_1171"/>
<evidence type="ECO:0000256" key="1">
    <source>
        <dbReference type="ARBA" id="ARBA00006611"/>
    </source>
</evidence>
<keyword evidence="2" id="KW-0547">Nucleotide-binding</keyword>
<name>A0A1H9L359_9LACT</name>
<dbReference type="RefSeq" id="WP_089746613.1">
    <property type="nucleotide sequence ID" value="NZ_FOGF01000017.1"/>
</dbReference>
<dbReference type="GO" id="GO:0016887">
    <property type="term" value="F:ATP hydrolysis activity"/>
    <property type="evidence" value="ECO:0007669"/>
    <property type="project" value="TreeGrafter"/>
</dbReference>
<sequence>MENLVQEILREAIKYRVDDIHLMPKDNDYQFLVRLTNGLQPIKKISIEQASRFISFMKYQANLDIGEKRRPQTGALSIKMADNKELELRISVIANYLLQESLVIRVLHQVHQKGMNQQVGYTFFPEDLKRLSQLTQSMSGLILFSGPVSSGKTTTIYQLLRSLALKRNLQVITMEDPVEIPEPIFLQTQVNELAGVSYDVLIKSALRHHPDVLMIGEIRDEETAKMAIRGALTGHLLIATVHAKDTIGVLSRLIELGISKNLLEQTLLAVCSQRLLQRRCPLCQKECSIYCNHIPLAEKKGTIFEILTTKELKELLRVNKEQTQQLHFTTLNDKLRKAYALGYISEETYQRYYVF</sequence>
<gene>
    <name evidence="5" type="ORF">SAMN05421767_1171</name>
</gene>
<keyword evidence="3" id="KW-0067">ATP-binding</keyword>
<dbReference type="InterPro" id="IPR027417">
    <property type="entry name" value="P-loop_NTPase"/>
</dbReference>